<dbReference type="SMART" id="SM00331">
    <property type="entry name" value="PP2C_SIG"/>
    <property type="match status" value="1"/>
</dbReference>
<feature type="transmembrane region" description="Helical" evidence="2">
    <location>
        <begin position="186"/>
        <end position="205"/>
    </location>
</feature>
<feature type="transmembrane region" description="Helical" evidence="2">
    <location>
        <begin position="94"/>
        <end position="113"/>
    </location>
</feature>
<dbReference type="GO" id="GO:0016791">
    <property type="term" value="F:phosphatase activity"/>
    <property type="evidence" value="ECO:0007669"/>
    <property type="project" value="TreeGrafter"/>
</dbReference>
<dbReference type="RefSeq" id="WP_186919197.1">
    <property type="nucleotide sequence ID" value="NZ_JACOPQ010000007.1"/>
</dbReference>
<dbReference type="InterPro" id="IPR001932">
    <property type="entry name" value="PPM-type_phosphatase-like_dom"/>
</dbReference>
<keyword evidence="2" id="KW-0472">Membrane</keyword>
<proteinExistence type="predicted"/>
<dbReference type="AlphaFoldDB" id="A0A8J6MCZ4"/>
<sequence length="787" mass="84340">MATKEKLKTRAARAGEEMRSTGRLVLHAPALVRTTECVMRFLLGAVLSGAEIFGGYAPFGLAIVGASGSGLDGFSALLGACFGYLSFQGFTEGLRYVAAAILVFSVSFAFYDIRLYRKVWFMPLVTALLDAVTGFVYLSKKGWFTEDTIFFATELLLAASAVYFFRTAFSPWTQKREGTGLTMKQTVSLLILGGTVLITLSKITILGDTISLGRFAAALAVMVTGYQCGLGAGAAVGVTTGLAMDIAAGGAPFYSMAYGFAGLMTGVFRKQGKLFAALTYVLSNAVAVLWTWSDGLQIAILYEVFIASVLFLLLPERFFRWAGALTVTEPKRDTTSKARAYVKERLDATAEAFRALGESLRTTFAPAGPNDNDAAVVFDRAADRVCRKCALQSSCWQRDYVTTFNALNDALPAMMDRGRGEAADFPAHFSNRCLRFSAFLNAANEELTALLYRRQYKARLQENRSAVCREYGALAEVLGAAAAEFGTELSPDPLREKRLKQHMTALGLEGDAAVFYDAAGRLRIEVEGPRLDGLKTDGELKKLSALMNMPLRQVVKEEGRRADRLVFAQAEPLMAVAGVAARKKDGQTVSGDTGAWFKLDDGSLYVLLCDGMGSGPEASEDSTLAVRLLEQFLRAGVAPETALRTLNSALALRGEERAGFTTIDLLRVDLFTGEAAVYKYGAAPTYVRKGETVSRITGSALPAGLSAGEGGAPDVIALKLEAGDLVLLVSDGVTGGGDDIWLRQALGAFRGDSPKDLACALIDAGDERDVGVDDRTALVLCIGARNE</sequence>
<organism evidence="4 5">
    <name type="scientific">Lawsonibacter faecis</name>
    <dbReference type="NCBI Taxonomy" id="2763052"/>
    <lineage>
        <taxon>Bacteria</taxon>
        <taxon>Bacillati</taxon>
        <taxon>Bacillota</taxon>
        <taxon>Clostridia</taxon>
        <taxon>Eubacteriales</taxon>
        <taxon>Oscillospiraceae</taxon>
        <taxon>Lawsonibacter</taxon>
    </lineage>
</organism>
<dbReference type="InterPro" id="IPR052016">
    <property type="entry name" value="Bact_Sigma-Reg"/>
</dbReference>
<reference evidence="4" key="1">
    <citation type="submission" date="2020-08" db="EMBL/GenBank/DDBJ databases">
        <title>Genome public.</title>
        <authorList>
            <person name="Liu C."/>
            <person name="Sun Q."/>
        </authorList>
    </citation>
    <scope>NUCLEOTIDE SEQUENCE</scope>
    <source>
        <strain evidence="4">NSJ-52</strain>
    </source>
</reference>
<comment type="caution">
    <text evidence="4">The sequence shown here is derived from an EMBL/GenBank/DDBJ whole genome shotgun (WGS) entry which is preliminary data.</text>
</comment>
<evidence type="ECO:0000256" key="2">
    <source>
        <dbReference type="SAM" id="Phobius"/>
    </source>
</evidence>
<evidence type="ECO:0000256" key="1">
    <source>
        <dbReference type="ARBA" id="ARBA00022801"/>
    </source>
</evidence>
<feature type="transmembrane region" description="Helical" evidence="2">
    <location>
        <begin position="274"/>
        <end position="292"/>
    </location>
</feature>
<dbReference type="Pfam" id="PF07228">
    <property type="entry name" value="SpoIIE"/>
    <property type="match status" value="1"/>
</dbReference>
<dbReference type="InterPro" id="IPR045768">
    <property type="entry name" value="SpoIIE_N"/>
</dbReference>
<evidence type="ECO:0000313" key="4">
    <source>
        <dbReference type="EMBL" id="MBC5737391.1"/>
    </source>
</evidence>
<dbReference type="Pfam" id="PF19732">
    <property type="entry name" value="SpoIIE_N"/>
    <property type="match status" value="1"/>
</dbReference>
<accession>A0A8J6MCZ4</accession>
<keyword evidence="5" id="KW-1185">Reference proteome</keyword>
<dbReference type="SUPFAM" id="SSF81606">
    <property type="entry name" value="PP2C-like"/>
    <property type="match status" value="1"/>
</dbReference>
<feature type="transmembrane region" description="Helical" evidence="2">
    <location>
        <begin position="119"/>
        <end position="137"/>
    </location>
</feature>
<dbReference type="Gene3D" id="3.60.40.10">
    <property type="entry name" value="PPM-type phosphatase domain"/>
    <property type="match status" value="1"/>
</dbReference>
<evidence type="ECO:0000313" key="5">
    <source>
        <dbReference type="Proteomes" id="UP000607645"/>
    </source>
</evidence>
<feature type="domain" description="PPM-type phosphatase" evidence="3">
    <location>
        <begin position="574"/>
        <end position="782"/>
    </location>
</feature>
<keyword evidence="1" id="KW-0378">Hydrolase</keyword>
<dbReference type="InterPro" id="IPR036457">
    <property type="entry name" value="PPM-type-like_dom_sf"/>
</dbReference>
<feature type="transmembrane region" description="Helical" evidence="2">
    <location>
        <begin position="41"/>
        <end position="64"/>
    </location>
</feature>
<evidence type="ECO:0000259" key="3">
    <source>
        <dbReference type="SMART" id="SM00331"/>
    </source>
</evidence>
<gene>
    <name evidence="4" type="ORF">H8S62_10285</name>
</gene>
<feature type="transmembrane region" description="Helical" evidence="2">
    <location>
        <begin position="217"/>
        <end position="240"/>
    </location>
</feature>
<feature type="transmembrane region" description="Helical" evidence="2">
    <location>
        <begin position="246"/>
        <end position="267"/>
    </location>
</feature>
<keyword evidence="2" id="KW-0812">Transmembrane</keyword>
<feature type="transmembrane region" description="Helical" evidence="2">
    <location>
        <begin position="298"/>
        <end position="314"/>
    </location>
</feature>
<dbReference type="Proteomes" id="UP000607645">
    <property type="component" value="Unassembled WGS sequence"/>
</dbReference>
<name>A0A8J6MCZ4_9FIRM</name>
<keyword evidence="2" id="KW-1133">Transmembrane helix</keyword>
<dbReference type="EMBL" id="JACOPQ010000007">
    <property type="protein sequence ID" value="MBC5737391.1"/>
    <property type="molecule type" value="Genomic_DNA"/>
</dbReference>
<dbReference type="PANTHER" id="PTHR43156">
    <property type="entry name" value="STAGE II SPORULATION PROTEIN E-RELATED"/>
    <property type="match status" value="1"/>
</dbReference>
<dbReference type="PANTHER" id="PTHR43156:SF2">
    <property type="entry name" value="STAGE II SPORULATION PROTEIN E"/>
    <property type="match status" value="1"/>
</dbReference>
<feature type="transmembrane region" description="Helical" evidence="2">
    <location>
        <begin position="149"/>
        <end position="166"/>
    </location>
</feature>
<protein>
    <submittedName>
        <fullName evidence="4">SpoIIE family protein phosphatase</fullName>
    </submittedName>
</protein>